<reference evidence="2 3" key="1">
    <citation type="submission" date="2024-11" db="EMBL/GenBank/DDBJ databases">
        <title>A near-complete genome assembly of Cinchona calisaya.</title>
        <authorList>
            <person name="Lian D.C."/>
            <person name="Zhao X.W."/>
            <person name="Wei L."/>
        </authorList>
    </citation>
    <scope>NUCLEOTIDE SEQUENCE [LARGE SCALE GENOMIC DNA]</scope>
    <source>
        <tissue evidence="2">Nenye</tissue>
    </source>
</reference>
<dbReference type="AlphaFoldDB" id="A0ABD3AVK3"/>
<gene>
    <name evidence="2" type="ORF">ACH5RR_003702</name>
</gene>
<name>A0ABD3AVK3_9GENT</name>
<evidence type="ECO:0000313" key="3">
    <source>
        <dbReference type="Proteomes" id="UP001630127"/>
    </source>
</evidence>
<dbReference type="EMBL" id="JBJUIK010000002">
    <property type="protein sequence ID" value="KAL3535241.1"/>
    <property type="molecule type" value="Genomic_DNA"/>
</dbReference>
<evidence type="ECO:0000256" key="1">
    <source>
        <dbReference type="SAM" id="MobiDB-lite"/>
    </source>
</evidence>
<keyword evidence="3" id="KW-1185">Reference proteome</keyword>
<feature type="region of interest" description="Disordered" evidence="1">
    <location>
        <begin position="51"/>
        <end position="105"/>
    </location>
</feature>
<evidence type="ECO:0000313" key="2">
    <source>
        <dbReference type="EMBL" id="KAL3535241.1"/>
    </source>
</evidence>
<organism evidence="2 3">
    <name type="scientific">Cinchona calisaya</name>
    <dbReference type="NCBI Taxonomy" id="153742"/>
    <lineage>
        <taxon>Eukaryota</taxon>
        <taxon>Viridiplantae</taxon>
        <taxon>Streptophyta</taxon>
        <taxon>Embryophyta</taxon>
        <taxon>Tracheophyta</taxon>
        <taxon>Spermatophyta</taxon>
        <taxon>Magnoliopsida</taxon>
        <taxon>eudicotyledons</taxon>
        <taxon>Gunneridae</taxon>
        <taxon>Pentapetalae</taxon>
        <taxon>asterids</taxon>
        <taxon>lamiids</taxon>
        <taxon>Gentianales</taxon>
        <taxon>Rubiaceae</taxon>
        <taxon>Cinchonoideae</taxon>
        <taxon>Cinchoneae</taxon>
        <taxon>Cinchona</taxon>
    </lineage>
</organism>
<feature type="compositionally biased region" description="Basic and acidic residues" evidence="1">
    <location>
        <begin position="51"/>
        <end position="73"/>
    </location>
</feature>
<proteinExistence type="predicted"/>
<dbReference type="Proteomes" id="UP001630127">
    <property type="component" value="Unassembled WGS sequence"/>
</dbReference>
<accession>A0ABD3AVK3</accession>
<comment type="caution">
    <text evidence="2">The sequence shown here is derived from an EMBL/GenBank/DDBJ whole genome shotgun (WGS) entry which is preliminary data.</text>
</comment>
<sequence length="105" mass="11703">MGKEREVAGKVGAVGEGGIDNAGKNRCKKDGKDDDVDLMWIEGKKALELMRDSVRDTSEDKENRSDEPNKESLGKNSQLKQKRNESGSLKRWQGENHSMRLNVGT</sequence>
<feature type="region of interest" description="Disordered" evidence="1">
    <location>
        <begin position="1"/>
        <end position="33"/>
    </location>
</feature>
<protein>
    <submittedName>
        <fullName evidence="2">Uncharacterized protein</fullName>
    </submittedName>
</protein>